<comment type="caution">
    <text evidence="1">The sequence shown here is derived from an EMBL/GenBank/DDBJ whole genome shotgun (WGS) entry which is preliminary data.</text>
</comment>
<dbReference type="SUPFAM" id="SSF50118">
    <property type="entry name" value="Cell growth inhibitor/plasmid maintenance toxic component"/>
    <property type="match status" value="1"/>
</dbReference>
<dbReference type="AlphaFoldDB" id="A0A2U1SPP6"/>
<accession>A0A2U1SPP6</accession>
<dbReference type="GO" id="GO:0003677">
    <property type="term" value="F:DNA binding"/>
    <property type="evidence" value="ECO:0007669"/>
    <property type="project" value="InterPro"/>
</dbReference>
<dbReference type="RefSeq" id="WP_108917505.1">
    <property type="nucleotide sequence ID" value="NZ_BGJY01000011.1"/>
</dbReference>
<organism evidence="1 2">
    <name type="scientific">Methylosinus sporium</name>
    <dbReference type="NCBI Taxonomy" id="428"/>
    <lineage>
        <taxon>Bacteria</taxon>
        <taxon>Pseudomonadati</taxon>
        <taxon>Pseudomonadota</taxon>
        <taxon>Alphaproteobacteria</taxon>
        <taxon>Hyphomicrobiales</taxon>
        <taxon>Methylocystaceae</taxon>
        <taxon>Methylosinus</taxon>
    </lineage>
</organism>
<dbReference type="EMBL" id="PUIV01000018">
    <property type="protein sequence ID" value="PWB93582.1"/>
    <property type="molecule type" value="Genomic_DNA"/>
</dbReference>
<dbReference type="Proteomes" id="UP000245137">
    <property type="component" value="Unassembled WGS sequence"/>
</dbReference>
<dbReference type="OrthoDB" id="9813449at2"/>
<dbReference type="InterPro" id="IPR003477">
    <property type="entry name" value="PemK-like"/>
</dbReference>
<dbReference type="InterPro" id="IPR011067">
    <property type="entry name" value="Plasmid_toxin/cell-grow_inhib"/>
</dbReference>
<evidence type="ECO:0008006" key="3">
    <source>
        <dbReference type="Google" id="ProtNLM"/>
    </source>
</evidence>
<evidence type="ECO:0000313" key="2">
    <source>
        <dbReference type="Proteomes" id="UP000245137"/>
    </source>
</evidence>
<name>A0A2U1SPP6_METSR</name>
<protein>
    <recommendedName>
        <fullName evidence="3">Type II toxin-antitoxin system PemK/MazF family toxin</fullName>
    </recommendedName>
</protein>
<dbReference type="Pfam" id="PF02452">
    <property type="entry name" value="PemK_toxin"/>
    <property type="match status" value="1"/>
</dbReference>
<evidence type="ECO:0000313" key="1">
    <source>
        <dbReference type="EMBL" id="PWB93582.1"/>
    </source>
</evidence>
<sequence length="122" mass="13354">MTRYAPGDVVVVPFPYSDRFAEKRRPALVVSNDEVMSAGFLWLVMITTAQNSGMEQDIIIEDLSAAGLSRPSIVRPVKIANVEPSRIVRRAGRLGAEQAEAVFAAVRSFIGRDRPKPRKGAS</sequence>
<dbReference type="Gene3D" id="2.30.30.110">
    <property type="match status" value="1"/>
</dbReference>
<reference evidence="1 2" key="1">
    <citation type="journal article" date="2018" name="Appl. Microbiol. Biotechnol.">
        <title>Co-cultivation of the strictly anaerobic methanogen Methanosarcina barkeri with aerobic methanotrophs in an oxygen-limited membrane bioreactor.</title>
        <authorList>
            <person name="In 't Zandt M.H."/>
            <person name="van den Bosch T.J.M."/>
            <person name="Rijkers R."/>
            <person name="van Kessel M.A.H.J."/>
            <person name="Jetten M.S.M."/>
            <person name="Welte C.U."/>
        </authorList>
    </citation>
    <scope>NUCLEOTIDE SEQUENCE [LARGE SCALE GENOMIC DNA]</scope>
    <source>
        <strain evidence="1 2">DSM 17706</strain>
    </source>
</reference>
<gene>
    <name evidence="1" type="ORF">C5689_11955</name>
</gene>
<keyword evidence="2" id="KW-1185">Reference proteome</keyword>
<proteinExistence type="predicted"/>